<keyword evidence="1" id="KW-1133">Transmembrane helix</keyword>
<accession>A0A3N4LK88</accession>
<dbReference type="PROSITE" id="PS51257">
    <property type="entry name" value="PROKAR_LIPOPROTEIN"/>
    <property type="match status" value="1"/>
</dbReference>
<evidence type="ECO:0000313" key="2">
    <source>
        <dbReference type="EMBL" id="RPB21879.1"/>
    </source>
</evidence>
<feature type="transmembrane region" description="Helical" evidence="1">
    <location>
        <begin position="67"/>
        <end position="86"/>
    </location>
</feature>
<dbReference type="EMBL" id="ML121556">
    <property type="protein sequence ID" value="RPB21879.1"/>
    <property type="molecule type" value="Genomic_DNA"/>
</dbReference>
<reference evidence="2 3" key="1">
    <citation type="journal article" date="2018" name="Nat. Ecol. Evol.">
        <title>Pezizomycetes genomes reveal the molecular basis of ectomycorrhizal truffle lifestyle.</title>
        <authorList>
            <person name="Murat C."/>
            <person name="Payen T."/>
            <person name="Noel B."/>
            <person name="Kuo A."/>
            <person name="Morin E."/>
            <person name="Chen J."/>
            <person name="Kohler A."/>
            <person name="Krizsan K."/>
            <person name="Balestrini R."/>
            <person name="Da Silva C."/>
            <person name="Montanini B."/>
            <person name="Hainaut M."/>
            <person name="Levati E."/>
            <person name="Barry K.W."/>
            <person name="Belfiori B."/>
            <person name="Cichocki N."/>
            <person name="Clum A."/>
            <person name="Dockter R.B."/>
            <person name="Fauchery L."/>
            <person name="Guy J."/>
            <person name="Iotti M."/>
            <person name="Le Tacon F."/>
            <person name="Lindquist E.A."/>
            <person name="Lipzen A."/>
            <person name="Malagnac F."/>
            <person name="Mello A."/>
            <person name="Molinier V."/>
            <person name="Miyauchi S."/>
            <person name="Poulain J."/>
            <person name="Riccioni C."/>
            <person name="Rubini A."/>
            <person name="Sitrit Y."/>
            <person name="Splivallo R."/>
            <person name="Traeger S."/>
            <person name="Wang M."/>
            <person name="Zifcakova L."/>
            <person name="Wipf D."/>
            <person name="Zambonelli A."/>
            <person name="Paolocci F."/>
            <person name="Nowrousian M."/>
            <person name="Ottonello S."/>
            <person name="Baldrian P."/>
            <person name="Spatafora J.W."/>
            <person name="Henrissat B."/>
            <person name="Nagy L.G."/>
            <person name="Aury J.M."/>
            <person name="Wincker P."/>
            <person name="Grigoriev I.V."/>
            <person name="Bonfante P."/>
            <person name="Martin F.M."/>
        </authorList>
    </citation>
    <scope>NUCLEOTIDE SEQUENCE [LARGE SCALE GENOMIC DNA]</scope>
    <source>
        <strain evidence="2 3">ATCC MYA-4762</strain>
    </source>
</reference>
<keyword evidence="1" id="KW-0812">Transmembrane</keyword>
<sequence>MVLSARLLIWNFAILSCYIILCSVILVWPFPFLIEYDMLDSFSIRLPPLQLTGYTYRTFSLLYVDPFFFIDHYLQCAFLWVFILNLQLHRECRLCYISRFPFACAVTINHLPSLCWHLRFVLVLLRACACTNVCLCEFNLD</sequence>
<keyword evidence="3" id="KW-1185">Reference proteome</keyword>
<name>A0A3N4LK88_9PEZI</name>
<evidence type="ECO:0000313" key="3">
    <source>
        <dbReference type="Proteomes" id="UP000267821"/>
    </source>
</evidence>
<proteinExistence type="predicted"/>
<dbReference type="Proteomes" id="UP000267821">
    <property type="component" value="Unassembled WGS sequence"/>
</dbReference>
<protein>
    <submittedName>
        <fullName evidence="2">Uncharacterized protein</fullName>
    </submittedName>
</protein>
<feature type="transmembrane region" description="Helical" evidence="1">
    <location>
        <begin position="7"/>
        <end position="30"/>
    </location>
</feature>
<organism evidence="2 3">
    <name type="scientific">Terfezia boudieri ATCC MYA-4762</name>
    <dbReference type="NCBI Taxonomy" id="1051890"/>
    <lineage>
        <taxon>Eukaryota</taxon>
        <taxon>Fungi</taxon>
        <taxon>Dikarya</taxon>
        <taxon>Ascomycota</taxon>
        <taxon>Pezizomycotina</taxon>
        <taxon>Pezizomycetes</taxon>
        <taxon>Pezizales</taxon>
        <taxon>Pezizaceae</taxon>
        <taxon>Terfezia</taxon>
    </lineage>
</organism>
<gene>
    <name evidence="2" type="ORF">L211DRAFT_409179</name>
</gene>
<keyword evidence="1" id="KW-0472">Membrane</keyword>
<dbReference type="InParanoid" id="A0A3N4LK88"/>
<dbReference type="AlphaFoldDB" id="A0A3N4LK88"/>
<evidence type="ECO:0000256" key="1">
    <source>
        <dbReference type="SAM" id="Phobius"/>
    </source>
</evidence>